<protein>
    <recommendedName>
        <fullName evidence="6">Glycolate oxidase iron-sulfur subunit</fullName>
        <ecNumber evidence="6">1.1.99.14</ecNumber>
    </recommendedName>
</protein>
<evidence type="ECO:0000256" key="3">
    <source>
        <dbReference type="ARBA" id="ARBA00022737"/>
    </source>
</evidence>
<dbReference type="RefSeq" id="WP_189009160.1">
    <property type="nucleotide sequence ID" value="NZ_BMOD01000046.1"/>
</dbReference>
<dbReference type="InterPro" id="IPR004017">
    <property type="entry name" value="Cys_rich_dom"/>
</dbReference>
<evidence type="ECO:0000256" key="5">
    <source>
        <dbReference type="ARBA" id="ARBA00023014"/>
    </source>
</evidence>
<comment type="function">
    <text evidence="6">Component of a complex that catalyzes the oxidation of glycolate to glyoxylate.</text>
</comment>
<dbReference type="PANTHER" id="PTHR32479:SF17">
    <property type="entry name" value="GLYCOLATE OXIDASE IRON-SULFUR SUBUNIT"/>
    <property type="match status" value="1"/>
</dbReference>
<dbReference type="InterPro" id="IPR017900">
    <property type="entry name" value="4Fe4S_Fe_S_CS"/>
</dbReference>
<evidence type="ECO:0000256" key="1">
    <source>
        <dbReference type="ARBA" id="ARBA00022485"/>
    </source>
</evidence>
<evidence type="ECO:0000256" key="2">
    <source>
        <dbReference type="ARBA" id="ARBA00022723"/>
    </source>
</evidence>
<keyword evidence="4 6" id="KW-0408">Iron</keyword>
<feature type="domain" description="4Fe-4S ferredoxin-type" evidence="7">
    <location>
        <begin position="12"/>
        <end position="42"/>
    </location>
</feature>
<proteinExistence type="predicted"/>
<keyword evidence="1 6" id="KW-0004">4Fe-4S</keyword>
<dbReference type="Pfam" id="PF02754">
    <property type="entry name" value="CCG"/>
    <property type="match status" value="2"/>
</dbReference>
<evidence type="ECO:0000259" key="7">
    <source>
        <dbReference type="PROSITE" id="PS51379"/>
    </source>
</evidence>
<keyword evidence="3" id="KW-0677">Repeat</keyword>
<dbReference type="PROSITE" id="PS00198">
    <property type="entry name" value="4FE4S_FER_1"/>
    <property type="match status" value="2"/>
</dbReference>
<comment type="catalytic activity">
    <reaction evidence="6">
        <text>(R)-lactate + A = pyruvate + AH2</text>
        <dbReference type="Rhea" id="RHEA:15089"/>
        <dbReference type="ChEBI" id="CHEBI:13193"/>
        <dbReference type="ChEBI" id="CHEBI:15361"/>
        <dbReference type="ChEBI" id="CHEBI:16004"/>
        <dbReference type="ChEBI" id="CHEBI:17499"/>
    </reaction>
</comment>
<comment type="cofactor">
    <cofactor evidence="6">
        <name>[4Fe-4S] cluster</name>
        <dbReference type="ChEBI" id="CHEBI:49883"/>
    </cofactor>
    <text evidence="6">Binds 2 [4Fe-4S] clusters.</text>
</comment>
<keyword evidence="2 6" id="KW-0479">Metal-binding</keyword>
<dbReference type="InterPro" id="IPR009051">
    <property type="entry name" value="Helical_ferredxn"/>
</dbReference>
<keyword evidence="9" id="KW-1185">Reference proteome</keyword>
<evidence type="ECO:0000313" key="8">
    <source>
        <dbReference type="EMBL" id="GGJ58807.1"/>
    </source>
</evidence>
<dbReference type="InterPro" id="IPR012257">
    <property type="entry name" value="Glc_ox_4Fe-4S"/>
</dbReference>
<sequence length="447" mass="49099">MHPKSINLESMSPALIEGADVCVQCGLCLSVCPTYQQTGEEIQSPRGRVMLYKAAAQGLTDELDVVLEAAYDCLDCRACQTICPSGVKPGELALDTRVALQEGKPANLAQQAMLEVFKYPILFDVGNAGVRLYQKSGLQKAIRGSGVLRGMARKHGGLWAKLHLFEGLIPSREVAPAIRLRTPYITQHQGDYRGTVAFFLGCVMNAVFSEASSASIDILARNGFDVILLRETTCCGAPHIEEGDFNGYRQVSLRNAKLYGTLAVDAIVTDCAACGAELKKMHKHFKDDPEFGGLTSNISSKTQALSEFLKKVGLRDLPEDLDMDRRKVTYQDACHLCHAQGVCNQPRDILKQNPILDYQEMQNASDCCGSAGIYNITHTETSMEQLDKKMERIRATGAEVITVENPGCLLQLDYGTREFEVAAEVKHTAILLKEAYQEADRRKTIKG</sequence>
<gene>
    <name evidence="8" type="primary">glcF-2</name>
    <name evidence="8" type="ORF">GCM10008938_51100</name>
</gene>
<keyword evidence="5 6" id="KW-0411">Iron-sulfur</keyword>
<dbReference type="PROSITE" id="PS51379">
    <property type="entry name" value="4FE4S_FER_2"/>
    <property type="match status" value="2"/>
</dbReference>
<dbReference type="PANTHER" id="PTHR32479">
    <property type="entry name" value="GLYCOLATE OXIDASE IRON-SULFUR SUBUNIT"/>
    <property type="match status" value="1"/>
</dbReference>
<dbReference type="EMBL" id="BMOD01000046">
    <property type="protein sequence ID" value="GGJ58807.1"/>
    <property type="molecule type" value="Genomic_DNA"/>
</dbReference>
<organism evidence="8 9">
    <name type="scientific">Deinococcus roseus</name>
    <dbReference type="NCBI Taxonomy" id="392414"/>
    <lineage>
        <taxon>Bacteria</taxon>
        <taxon>Thermotogati</taxon>
        <taxon>Deinococcota</taxon>
        <taxon>Deinococci</taxon>
        <taxon>Deinococcales</taxon>
        <taxon>Deinococcaceae</taxon>
        <taxon>Deinococcus</taxon>
    </lineage>
</organism>
<evidence type="ECO:0000256" key="6">
    <source>
        <dbReference type="PIRNR" id="PIRNR000139"/>
    </source>
</evidence>
<name>A0ABQ2DJL0_9DEIO</name>
<dbReference type="Pfam" id="PF13183">
    <property type="entry name" value="Fer4_8"/>
    <property type="match status" value="1"/>
</dbReference>
<comment type="catalytic activity">
    <reaction evidence="6">
        <text>glycolate + A = glyoxylate + AH2</text>
        <dbReference type="Rhea" id="RHEA:21264"/>
        <dbReference type="ChEBI" id="CHEBI:13193"/>
        <dbReference type="ChEBI" id="CHEBI:17499"/>
        <dbReference type="ChEBI" id="CHEBI:29805"/>
        <dbReference type="ChEBI" id="CHEBI:36655"/>
        <dbReference type="EC" id="1.1.99.14"/>
    </reaction>
</comment>
<dbReference type="EC" id="1.1.99.14" evidence="6"/>
<dbReference type="InterPro" id="IPR017896">
    <property type="entry name" value="4Fe4S_Fe-S-bd"/>
</dbReference>
<feature type="domain" description="4Fe-4S ferredoxin-type" evidence="7">
    <location>
        <begin position="63"/>
        <end position="93"/>
    </location>
</feature>
<dbReference type="Proteomes" id="UP000632222">
    <property type="component" value="Unassembled WGS sequence"/>
</dbReference>
<dbReference type="PIRSF" id="PIRSF000139">
    <property type="entry name" value="Glc_ox_4Fe-4S"/>
    <property type="match status" value="1"/>
</dbReference>
<keyword evidence="6" id="KW-0249">Electron transport</keyword>
<evidence type="ECO:0000313" key="9">
    <source>
        <dbReference type="Proteomes" id="UP000632222"/>
    </source>
</evidence>
<accession>A0ABQ2DJL0</accession>
<keyword evidence="6" id="KW-0813">Transport</keyword>
<comment type="caution">
    <text evidence="8">The sequence shown here is derived from an EMBL/GenBank/DDBJ whole genome shotgun (WGS) entry which is preliminary data.</text>
</comment>
<dbReference type="Gene3D" id="1.10.1060.10">
    <property type="entry name" value="Alpha-helical ferredoxin"/>
    <property type="match status" value="1"/>
</dbReference>
<evidence type="ECO:0000256" key="4">
    <source>
        <dbReference type="ARBA" id="ARBA00023004"/>
    </source>
</evidence>
<reference evidence="9" key="1">
    <citation type="journal article" date="2019" name="Int. J. Syst. Evol. Microbiol.">
        <title>The Global Catalogue of Microorganisms (GCM) 10K type strain sequencing project: providing services to taxonomists for standard genome sequencing and annotation.</title>
        <authorList>
            <consortium name="The Broad Institute Genomics Platform"/>
            <consortium name="The Broad Institute Genome Sequencing Center for Infectious Disease"/>
            <person name="Wu L."/>
            <person name="Ma J."/>
        </authorList>
    </citation>
    <scope>NUCLEOTIDE SEQUENCE [LARGE SCALE GENOMIC DNA]</scope>
    <source>
        <strain evidence="9">JCM 14370</strain>
    </source>
</reference>
<dbReference type="SUPFAM" id="SSF46548">
    <property type="entry name" value="alpha-helical ferredoxin"/>
    <property type="match status" value="1"/>
</dbReference>